<dbReference type="RefSeq" id="WP_013611524.1">
    <property type="nucleotide sequence ID" value="NZ_LT906459.1"/>
</dbReference>
<dbReference type="GeneID" id="61274495"/>
<evidence type="ECO:0000259" key="1">
    <source>
        <dbReference type="Pfam" id="PF09823"/>
    </source>
</evidence>
<accession>A0A412TKW5</accession>
<organism evidence="2 3">
    <name type="scientific">Odoribacter splanchnicus</name>
    <dbReference type="NCBI Taxonomy" id="28118"/>
    <lineage>
        <taxon>Bacteria</taxon>
        <taxon>Pseudomonadati</taxon>
        <taxon>Bacteroidota</taxon>
        <taxon>Bacteroidia</taxon>
        <taxon>Bacteroidales</taxon>
        <taxon>Odoribacteraceae</taxon>
        <taxon>Odoribacter</taxon>
    </lineage>
</organism>
<dbReference type="InterPro" id="IPR007505">
    <property type="entry name" value="PDDEXK_7"/>
</dbReference>
<dbReference type="AlphaFoldDB" id="A0A412TKW5"/>
<protein>
    <submittedName>
        <fullName evidence="2">DUF2357 domain-containing protein</fullName>
    </submittedName>
</protein>
<dbReference type="Proteomes" id="UP000284243">
    <property type="component" value="Unassembled WGS sequence"/>
</dbReference>
<dbReference type="EMBL" id="QRYC01000031">
    <property type="protein sequence ID" value="RGU54434.1"/>
    <property type="molecule type" value="Genomic_DNA"/>
</dbReference>
<proteinExistence type="predicted"/>
<name>A0A412TKW5_9BACT</name>
<feature type="domain" description="DUF2357" evidence="1">
    <location>
        <begin position="113"/>
        <end position="353"/>
    </location>
</feature>
<dbReference type="Pfam" id="PF04411">
    <property type="entry name" value="PDDEXK_7"/>
    <property type="match status" value="1"/>
</dbReference>
<evidence type="ECO:0000313" key="2">
    <source>
        <dbReference type="EMBL" id="RGU54434.1"/>
    </source>
</evidence>
<dbReference type="InterPro" id="IPR018633">
    <property type="entry name" value="DUF2357"/>
</dbReference>
<sequence>MQVLRVEHRDFELFIDSAKYTENVRRAEKKQVLVTGYDWTGSSGIPEKIYVSQPDGTEKAAGKSEDAPVVFFENTAYDFMLTFRDRSVVKNARVFSLLKETNGSFVFRNGNLYGGLNFGNDIGKSQLEFRYEINGEACSFILWFEVFPVKLDYKNDLKSILQDIEEEYPKYVLDYLRKTYLNFREQPCDATGPEVIWWNIFRSIQSGFLQACKRILTHPSRRLLECTEYKRAARIRRFSPAQEEEYAIYREDEKHLYRCSSQNLSADTTENRFLKYVLGRVTGRYLLLEKRIQGKYKKKLSGEAVLEMEETGEVLKKLYSHPFFRAVGRFRGVRQESLVLQRAPGYAAVCRYWIMLKCAYRMLDGMHQMETKDIAHLYEVWCFIMLKKMIEEETGISPDRIRTVQADGKFVFEFHKGTASRIQFIREDNSLIDLYYNPKFTSEDVASQLPDTVSVTVPQQPDIILRITPNDLHQEYTLTYLFDAKYRLKSDKDGCEPDLPPDDAINQMHRYRDAIFFKDKAQKDEPLKKEVIGGYILFPGDGKAEEIRKQRYYLSVGEVNIGAFPLTPHSDNKELRELLQGFVGSLLVKETDKVMEEIIPQKGMLYECPNPDVLVGVTRIPPEDWERLYQQKYVSGERIPAQFGKRKLRYFAPYFPGKGVVCYYEIEGYSVQKRNEIYASSHPLYKNDPSERLVVRLGKKYVIGEDEYFVLDNVNPYRYVNLKSLTHPVGKKIKITP</sequence>
<evidence type="ECO:0000313" key="3">
    <source>
        <dbReference type="Proteomes" id="UP000284243"/>
    </source>
</evidence>
<dbReference type="Pfam" id="PF09823">
    <property type="entry name" value="DUF2357"/>
    <property type="match status" value="1"/>
</dbReference>
<gene>
    <name evidence="2" type="ORF">DWW57_16315</name>
</gene>
<comment type="caution">
    <text evidence="2">The sequence shown here is derived from an EMBL/GenBank/DDBJ whole genome shotgun (WGS) entry which is preliminary data.</text>
</comment>
<reference evidence="2 3" key="1">
    <citation type="submission" date="2018-08" db="EMBL/GenBank/DDBJ databases">
        <title>A genome reference for cultivated species of the human gut microbiota.</title>
        <authorList>
            <person name="Zou Y."/>
            <person name="Xue W."/>
            <person name="Luo G."/>
        </authorList>
    </citation>
    <scope>NUCLEOTIDE SEQUENCE [LARGE SCALE GENOMIC DNA]</scope>
    <source>
        <strain evidence="2 3">AF16-14</strain>
    </source>
</reference>
<dbReference type="OMA" id="QMHRYRD"/>